<evidence type="ECO:0000313" key="1">
    <source>
        <dbReference type="EMBL" id="PPK37017.1"/>
    </source>
</evidence>
<protein>
    <submittedName>
        <fullName evidence="1">Uncharacterized protein</fullName>
    </submittedName>
</protein>
<dbReference type="AlphaFoldDB" id="A0A2S6FHW3"/>
<keyword evidence="2" id="KW-1185">Reference proteome</keyword>
<name>A0A2S6FHW3_9PSED</name>
<evidence type="ECO:0000313" key="2">
    <source>
        <dbReference type="Proteomes" id="UP000238541"/>
    </source>
</evidence>
<reference evidence="2" key="1">
    <citation type="submission" date="2017-06" db="EMBL/GenBank/DDBJ databases">
        <authorList>
            <person name="Furmanczyk E.M."/>
        </authorList>
    </citation>
    <scope>NUCLEOTIDE SEQUENCE [LARGE SCALE GENOMIC DNA]</scope>
    <source>
        <strain evidence="2">AP3_16</strain>
    </source>
</reference>
<dbReference type="EMBL" id="NIRS01000005">
    <property type="protein sequence ID" value="PPK37017.1"/>
    <property type="molecule type" value="Genomic_DNA"/>
</dbReference>
<accession>A0A2S6FHW3</accession>
<dbReference type="Proteomes" id="UP000238541">
    <property type="component" value="Unassembled WGS sequence"/>
</dbReference>
<gene>
    <name evidence="1" type="ORF">CD175_19405</name>
</gene>
<proteinExistence type="predicted"/>
<comment type="caution">
    <text evidence="1">The sequence shown here is derived from an EMBL/GenBank/DDBJ whole genome shotgun (WGS) entry which is preliminary data.</text>
</comment>
<sequence length="60" mass="6421">MDVNDNAGNLTPRGVLGFIASKLAPTVRRTCVQHGRQCGTIVRIGLLRPGLPPRLELACP</sequence>
<organism evidence="1 2">
    <name type="scientific">Pseudomonas laurylsulfatiphila</name>
    <dbReference type="NCBI Taxonomy" id="2011015"/>
    <lineage>
        <taxon>Bacteria</taxon>
        <taxon>Pseudomonadati</taxon>
        <taxon>Pseudomonadota</taxon>
        <taxon>Gammaproteobacteria</taxon>
        <taxon>Pseudomonadales</taxon>
        <taxon>Pseudomonadaceae</taxon>
        <taxon>Pseudomonas</taxon>
    </lineage>
</organism>